<dbReference type="Proteomes" id="UP000478417">
    <property type="component" value="Unassembled WGS sequence"/>
</dbReference>
<feature type="binding site" evidence="9">
    <location>
        <position position="160"/>
    </location>
    <ligand>
        <name>1-deoxy-D-xylulose 5-phosphate</name>
        <dbReference type="ChEBI" id="CHEBI:57792"/>
    </ligand>
</feature>
<comment type="function">
    <text evidence="9">Catalyzes the NADPH-dependent rearrangement and reduction of 1-deoxy-D-xylulose-5-phosphate (DXP) to 2-C-methyl-D-erythritol 4-phosphate (MEP).</text>
</comment>
<feature type="binding site" evidence="9">
    <location>
        <position position="135"/>
    </location>
    <ligand>
        <name>1-deoxy-D-xylulose 5-phosphate</name>
        <dbReference type="ChEBI" id="CHEBI:57792"/>
    </ligand>
</feature>
<dbReference type="Pfam" id="PF08436">
    <property type="entry name" value="DXP_redisom_C"/>
    <property type="match status" value="1"/>
</dbReference>
<dbReference type="GO" id="GO:0051484">
    <property type="term" value="P:isopentenyl diphosphate biosynthetic process, methylerythritol 4-phosphate pathway involved in terpenoid biosynthetic process"/>
    <property type="evidence" value="ECO:0007669"/>
    <property type="project" value="TreeGrafter"/>
</dbReference>
<dbReference type="EMBL" id="JAAGNX010000002">
    <property type="protein sequence ID" value="NDV62751.1"/>
    <property type="molecule type" value="Genomic_DNA"/>
</dbReference>
<dbReference type="SUPFAM" id="SSF55347">
    <property type="entry name" value="Glyceraldehyde-3-phosphate dehydrogenase-like, C-terminal domain"/>
    <property type="match status" value="1"/>
</dbReference>
<sequence length="372" mass="40301">MAELRKVVLLGATGSIGESTLAVIRNNPERFQLIGIAANQNSEAIEAIKEEFKVAHSALYKKDGLDGLMALATLPEADVVVVATTGTVGVRPTIAALEAGKTVGLANKETLVLAGKFVMEAAARSKGCILPVDSEHNAIFQCLEGLKDRTNLKRILLTASGGPFLHHTKRELEEVTLEQALDHPNWDMGPKVTIDSATMANKGLEMIEAKWLFGLQPGQIDVVIHPQSIIHSMTEFRDGSVMAQLAPPSMTFPIQHVLAWPDKVEPCQEGLDFTKIHNLELRPPDLDKFPCLALAREALQQGGIAPAVYNSANQAAVDAFLEKKLGFLAIPKVIRHCLESASFKEPGSLEELLDLENELLQFAGAQIEKIAD</sequence>
<dbReference type="GO" id="GO:0016853">
    <property type="term" value="F:isomerase activity"/>
    <property type="evidence" value="ECO:0007669"/>
    <property type="project" value="UniProtKB-KW"/>
</dbReference>
<keyword evidence="14" id="KW-1185">Reference proteome</keyword>
<keyword evidence="4 9" id="KW-0521">NADP</keyword>
<comment type="catalytic activity">
    <reaction evidence="8">
        <text>2-C-methyl-D-erythritol 4-phosphate + NADP(+) = 1-deoxy-D-xylulose 5-phosphate + NADPH + H(+)</text>
        <dbReference type="Rhea" id="RHEA:13717"/>
        <dbReference type="ChEBI" id="CHEBI:15378"/>
        <dbReference type="ChEBI" id="CHEBI:57783"/>
        <dbReference type="ChEBI" id="CHEBI:57792"/>
        <dbReference type="ChEBI" id="CHEBI:58262"/>
        <dbReference type="ChEBI" id="CHEBI:58349"/>
        <dbReference type="EC" id="1.1.1.267"/>
    </reaction>
    <physiologicalReaction direction="right-to-left" evidence="8">
        <dbReference type="Rhea" id="RHEA:13719"/>
    </physiologicalReaction>
</comment>
<dbReference type="Gene3D" id="3.40.50.720">
    <property type="entry name" value="NAD(P)-binding Rossmann-like Domain"/>
    <property type="match status" value="2"/>
</dbReference>
<feature type="domain" description="1-deoxy-D-xylulose 5-phosphate reductoisomerase N-terminal" evidence="10">
    <location>
        <begin position="7"/>
        <end position="115"/>
    </location>
</feature>
<evidence type="ECO:0000256" key="5">
    <source>
        <dbReference type="ARBA" id="ARBA00023002"/>
    </source>
</evidence>
<comment type="pathway">
    <text evidence="1 9">Isoprenoid biosynthesis; isopentenyl diphosphate biosynthesis via DXP pathway; isopentenyl diphosphate from 1-deoxy-D-xylulose 5-phosphate: step 1/6.</text>
</comment>
<comment type="caution">
    <text evidence="9">Lacks conserved residue(s) required for the propagation of feature annotation.</text>
</comment>
<feature type="binding site" evidence="9">
    <location>
        <position position="109"/>
    </location>
    <ligand>
        <name>NADPH</name>
        <dbReference type="ChEBI" id="CHEBI:57783"/>
    </ligand>
</feature>
<evidence type="ECO:0000256" key="7">
    <source>
        <dbReference type="ARBA" id="ARBA00023229"/>
    </source>
</evidence>
<dbReference type="InterPro" id="IPR013512">
    <property type="entry name" value="DXP_reductoisomerase_N"/>
</dbReference>
<comment type="similarity">
    <text evidence="2 9">Belongs to the DXR family.</text>
</comment>
<reference evidence="13 14" key="1">
    <citation type="submission" date="2020-02" db="EMBL/GenBank/DDBJ databases">
        <title>Albibacoteraceae fam. nov., the first described family within the subdivision 4 Verrucomicrobia.</title>
        <authorList>
            <person name="Xi F."/>
        </authorList>
    </citation>
    <scope>NUCLEOTIDE SEQUENCE [LARGE SCALE GENOMIC DNA]</scope>
    <source>
        <strain evidence="13 14">CK1056</strain>
    </source>
</reference>
<evidence type="ECO:0000256" key="4">
    <source>
        <dbReference type="ARBA" id="ARBA00022857"/>
    </source>
</evidence>
<feature type="domain" description="DXP reductoisomerase C-terminal" evidence="12">
    <location>
        <begin position="245"/>
        <end position="358"/>
    </location>
</feature>
<feature type="binding site" evidence="9">
    <location>
        <position position="133"/>
    </location>
    <ligand>
        <name>Mn(2+)</name>
        <dbReference type="ChEBI" id="CHEBI:29035"/>
    </ligand>
</feature>
<keyword evidence="6 9" id="KW-0464">Manganese</keyword>
<evidence type="ECO:0000259" key="11">
    <source>
        <dbReference type="Pfam" id="PF08436"/>
    </source>
</evidence>
<dbReference type="Pfam" id="PF13288">
    <property type="entry name" value="DXPR_C"/>
    <property type="match status" value="1"/>
</dbReference>
<evidence type="ECO:0000259" key="12">
    <source>
        <dbReference type="Pfam" id="PF13288"/>
    </source>
</evidence>
<evidence type="ECO:0000256" key="8">
    <source>
        <dbReference type="ARBA" id="ARBA00048543"/>
    </source>
</evidence>
<gene>
    <name evidence="9" type="primary">dxr</name>
    <name evidence="13" type="ORF">G0Q06_09840</name>
</gene>
<dbReference type="InterPro" id="IPR003821">
    <property type="entry name" value="DXP_reductoisomerase"/>
</dbReference>
<feature type="binding site" evidence="9">
    <location>
        <position position="196"/>
    </location>
    <ligand>
        <name>1-deoxy-D-xylulose 5-phosphate</name>
        <dbReference type="ChEBI" id="CHEBI:57792"/>
    </ligand>
</feature>
<evidence type="ECO:0000256" key="3">
    <source>
        <dbReference type="ARBA" id="ARBA00022723"/>
    </source>
</evidence>
<feature type="binding site" evidence="9">
    <location>
        <position position="205"/>
    </location>
    <ligand>
        <name>1-deoxy-D-xylulose 5-phosphate</name>
        <dbReference type="ChEBI" id="CHEBI:57792"/>
    </ligand>
</feature>
<evidence type="ECO:0000313" key="14">
    <source>
        <dbReference type="Proteomes" id="UP000478417"/>
    </source>
</evidence>
<feature type="binding site" evidence="9">
    <location>
        <position position="189"/>
    </location>
    <ligand>
        <name>NADPH</name>
        <dbReference type="ChEBI" id="CHEBI:57783"/>
    </ligand>
</feature>
<proteinExistence type="inferred from homology"/>
<dbReference type="SUPFAM" id="SSF69055">
    <property type="entry name" value="1-deoxy-D-xylulose-5-phosphate reductoisomerase, C-terminal domain"/>
    <property type="match status" value="1"/>
</dbReference>
<dbReference type="NCBIfam" id="TIGR00243">
    <property type="entry name" value="Dxr"/>
    <property type="match status" value="1"/>
</dbReference>
<feature type="binding site" evidence="9">
    <location>
        <position position="108"/>
    </location>
    <ligand>
        <name>1-deoxy-D-xylulose 5-phosphate</name>
        <dbReference type="ChEBI" id="CHEBI:57792"/>
    </ligand>
</feature>
<dbReference type="PANTHER" id="PTHR30525:SF0">
    <property type="entry name" value="1-DEOXY-D-XYLULOSE 5-PHOSPHATE REDUCTOISOMERASE, CHLOROPLASTIC"/>
    <property type="match status" value="1"/>
</dbReference>
<evidence type="ECO:0000259" key="10">
    <source>
        <dbReference type="Pfam" id="PF02670"/>
    </source>
</evidence>
<feature type="binding site" evidence="9">
    <location>
        <position position="183"/>
    </location>
    <ligand>
        <name>1-deoxy-D-xylulose 5-phosphate</name>
        <dbReference type="ChEBI" id="CHEBI:57792"/>
    </ligand>
</feature>
<dbReference type="HAMAP" id="MF_00183">
    <property type="entry name" value="DXP_reductoisom"/>
    <property type="match status" value="1"/>
</dbReference>
<dbReference type="RefSeq" id="WP_163965181.1">
    <property type="nucleotide sequence ID" value="NZ_JAAGNX010000002.1"/>
</dbReference>
<feature type="domain" description="1-deoxy-D-xylulose 5-phosphate reductoisomerase C-terminal" evidence="11">
    <location>
        <begin position="129"/>
        <end position="213"/>
    </location>
</feature>
<evidence type="ECO:0000313" key="13">
    <source>
        <dbReference type="EMBL" id="NDV62751.1"/>
    </source>
</evidence>
<protein>
    <recommendedName>
        <fullName evidence="9">1-deoxy-D-xylulose 5-phosphate reductoisomerase</fullName>
        <shortName evidence="9">DXP reductoisomerase</shortName>
        <ecNumber evidence="9">1.1.1.267</ecNumber>
    </recommendedName>
    <alternativeName>
        <fullName evidence="9">1-deoxyxylulose-5-phosphate reductoisomerase</fullName>
    </alternativeName>
    <alternativeName>
        <fullName evidence="9">2-C-methyl-D-erythritol 4-phosphate synthase</fullName>
    </alternativeName>
</protein>
<dbReference type="GO" id="GO:0030145">
    <property type="term" value="F:manganese ion binding"/>
    <property type="evidence" value="ECO:0007669"/>
    <property type="project" value="TreeGrafter"/>
</dbReference>
<feature type="binding site" evidence="9">
    <location>
        <position position="107"/>
    </location>
    <ligand>
        <name>NADPH</name>
        <dbReference type="ChEBI" id="CHEBI:57783"/>
    </ligand>
</feature>
<dbReference type="GO" id="GO:0070402">
    <property type="term" value="F:NADPH binding"/>
    <property type="evidence" value="ECO:0007669"/>
    <property type="project" value="InterPro"/>
</dbReference>
<keyword evidence="3 9" id="KW-0479">Metal-binding</keyword>
<keyword evidence="9" id="KW-0460">Magnesium</keyword>
<feature type="binding site" evidence="9">
    <location>
        <position position="15"/>
    </location>
    <ligand>
        <name>NADPH</name>
        <dbReference type="ChEBI" id="CHEBI:57783"/>
    </ligand>
</feature>
<dbReference type="InterPro" id="IPR036169">
    <property type="entry name" value="DXPR_C_sf"/>
</dbReference>
<dbReference type="SUPFAM" id="SSF51735">
    <property type="entry name" value="NAD(P)-binding Rossmann-fold domains"/>
    <property type="match status" value="1"/>
</dbReference>
<evidence type="ECO:0000256" key="9">
    <source>
        <dbReference type="HAMAP-Rule" id="MF_00183"/>
    </source>
</evidence>
<keyword evidence="7 9" id="KW-0414">Isoprene biosynthesis</keyword>
<feature type="binding site" evidence="9">
    <location>
        <position position="134"/>
    </location>
    <ligand>
        <name>1-deoxy-D-xylulose 5-phosphate</name>
        <dbReference type="ChEBI" id="CHEBI:57792"/>
    </ligand>
</feature>
<feature type="binding site" evidence="9">
    <location>
        <position position="41"/>
    </location>
    <ligand>
        <name>NADPH</name>
        <dbReference type="ChEBI" id="CHEBI:57783"/>
    </ligand>
</feature>
<evidence type="ECO:0000256" key="2">
    <source>
        <dbReference type="ARBA" id="ARBA00006825"/>
    </source>
</evidence>
<name>A0A6B2M184_9BACT</name>
<keyword evidence="5 9" id="KW-0560">Oxidoreductase</keyword>
<dbReference type="InterPro" id="IPR026877">
    <property type="entry name" value="DXPR_C"/>
</dbReference>
<dbReference type="PIRSF" id="PIRSF006205">
    <property type="entry name" value="Dxp_reductismrs"/>
    <property type="match status" value="1"/>
</dbReference>
<feature type="binding site" evidence="9">
    <location>
        <position position="135"/>
    </location>
    <ligand>
        <name>Mn(2+)</name>
        <dbReference type="ChEBI" id="CHEBI:29035"/>
    </ligand>
</feature>
<feature type="binding site" evidence="9">
    <location>
        <position position="16"/>
    </location>
    <ligand>
        <name>NADPH</name>
        <dbReference type="ChEBI" id="CHEBI:57783"/>
    </ligand>
</feature>
<dbReference type="AlphaFoldDB" id="A0A6B2M184"/>
<feature type="binding site" evidence="9">
    <location>
        <position position="205"/>
    </location>
    <ligand>
        <name>Mn(2+)</name>
        <dbReference type="ChEBI" id="CHEBI:29035"/>
    </ligand>
</feature>
<feature type="binding site" evidence="9">
    <location>
        <position position="13"/>
    </location>
    <ligand>
        <name>NADPH</name>
        <dbReference type="ChEBI" id="CHEBI:57783"/>
    </ligand>
</feature>
<evidence type="ECO:0000256" key="6">
    <source>
        <dbReference type="ARBA" id="ARBA00023211"/>
    </source>
</evidence>
<dbReference type="Pfam" id="PF02670">
    <property type="entry name" value="DXP_reductoisom"/>
    <property type="match status" value="1"/>
</dbReference>
<dbReference type="UniPathway" id="UPA00056">
    <property type="reaction ID" value="UER00092"/>
</dbReference>
<feature type="binding site" evidence="9">
    <location>
        <position position="202"/>
    </location>
    <ligand>
        <name>1-deoxy-D-xylulose 5-phosphate</name>
        <dbReference type="ChEBI" id="CHEBI:57792"/>
    </ligand>
</feature>
<feature type="binding site" evidence="9">
    <location>
        <position position="201"/>
    </location>
    <ligand>
        <name>1-deoxy-D-xylulose 5-phosphate</name>
        <dbReference type="ChEBI" id="CHEBI:57792"/>
    </ligand>
</feature>
<dbReference type="InterPro" id="IPR013644">
    <property type="entry name" value="DXP_reductoisomerase_C"/>
</dbReference>
<dbReference type="EC" id="1.1.1.267" evidence="9"/>
<dbReference type="PANTHER" id="PTHR30525">
    <property type="entry name" value="1-DEOXY-D-XYLULOSE 5-PHOSPHATE REDUCTOISOMERASE"/>
    <property type="match status" value="1"/>
</dbReference>
<feature type="binding site" evidence="9">
    <location>
        <position position="14"/>
    </location>
    <ligand>
        <name>NADPH</name>
        <dbReference type="ChEBI" id="CHEBI:57783"/>
    </ligand>
</feature>
<evidence type="ECO:0000256" key="1">
    <source>
        <dbReference type="ARBA" id="ARBA00005094"/>
    </source>
</evidence>
<comment type="cofactor">
    <cofactor evidence="9">
        <name>Mg(2+)</name>
        <dbReference type="ChEBI" id="CHEBI:18420"/>
    </cofactor>
    <cofactor evidence="9">
        <name>Mn(2+)</name>
        <dbReference type="ChEBI" id="CHEBI:29035"/>
    </cofactor>
</comment>
<dbReference type="InterPro" id="IPR036291">
    <property type="entry name" value="NAD(P)-bd_dom_sf"/>
</dbReference>
<dbReference type="Gene3D" id="1.10.1740.10">
    <property type="match status" value="1"/>
</dbReference>
<dbReference type="GO" id="GO:0030604">
    <property type="term" value="F:1-deoxy-D-xylulose-5-phosphate reductoisomerase activity"/>
    <property type="evidence" value="ECO:0007669"/>
    <property type="project" value="UniProtKB-UniRule"/>
</dbReference>
<accession>A0A6B2M184</accession>
<organism evidence="13 14">
    <name type="scientific">Oceanipulchritudo coccoides</name>
    <dbReference type="NCBI Taxonomy" id="2706888"/>
    <lineage>
        <taxon>Bacteria</taxon>
        <taxon>Pseudomonadati</taxon>
        <taxon>Verrucomicrobiota</taxon>
        <taxon>Opitutia</taxon>
        <taxon>Puniceicoccales</taxon>
        <taxon>Oceanipulchritudinaceae</taxon>
        <taxon>Oceanipulchritudo</taxon>
    </lineage>
</organism>
<keyword evidence="13" id="KW-0413">Isomerase</keyword>
<comment type="caution">
    <text evidence="13">The sequence shown here is derived from an EMBL/GenBank/DDBJ whole genome shotgun (WGS) entry which is preliminary data.</text>
</comment>